<organism evidence="2 3">
    <name type="scientific">Pseudonocardia halophobica</name>
    <dbReference type="NCBI Taxonomy" id="29401"/>
    <lineage>
        <taxon>Bacteria</taxon>
        <taxon>Bacillati</taxon>
        <taxon>Actinomycetota</taxon>
        <taxon>Actinomycetes</taxon>
        <taxon>Pseudonocardiales</taxon>
        <taxon>Pseudonocardiaceae</taxon>
        <taxon>Pseudonocardia</taxon>
    </lineage>
</organism>
<dbReference type="Gene3D" id="1.10.10.10">
    <property type="entry name" value="Winged helix-like DNA-binding domain superfamily/Winged helix DNA-binding domain"/>
    <property type="match status" value="1"/>
</dbReference>
<dbReference type="EMBL" id="BSFQ01000074">
    <property type="protein sequence ID" value="GLL16206.1"/>
    <property type="molecule type" value="Genomic_DNA"/>
</dbReference>
<dbReference type="InterPro" id="IPR005561">
    <property type="entry name" value="ANTAR"/>
</dbReference>
<dbReference type="PROSITE" id="PS50921">
    <property type="entry name" value="ANTAR"/>
    <property type="match status" value="1"/>
</dbReference>
<evidence type="ECO:0000313" key="3">
    <source>
        <dbReference type="Proteomes" id="UP001143463"/>
    </source>
</evidence>
<dbReference type="Proteomes" id="UP001143463">
    <property type="component" value="Unassembled WGS sequence"/>
</dbReference>
<reference evidence="2" key="2">
    <citation type="submission" date="2023-01" db="EMBL/GenBank/DDBJ databases">
        <authorList>
            <person name="Sun Q."/>
            <person name="Evtushenko L."/>
        </authorList>
    </citation>
    <scope>NUCLEOTIDE SEQUENCE</scope>
    <source>
        <strain evidence="2">VKM Ac-1069</strain>
    </source>
</reference>
<feature type="domain" description="ANTAR" evidence="1">
    <location>
        <begin position="16"/>
        <end position="77"/>
    </location>
</feature>
<evidence type="ECO:0000259" key="1">
    <source>
        <dbReference type="PROSITE" id="PS50921"/>
    </source>
</evidence>
<protein>
    <recommendedName>
        <fullName evidence="1">ANTAR domain-containing protein</fullName>
    </recommendedName>
</protein>
<dbReference type="InterPro" id="IPR011006">
    <property type="entry name" value="CheY-like_superfamily"/>
</dbReference>
<dbReference type="AlphaFoldDB" id="A0A9W6UGF2"/>
<reference evidence="2" key="1">
    <citation type="journal article" date="2014" name="Int. J. Syst. Evol. Microbiol.">
        <title>Complete genome sequence of Corynebacterium casei LMG S-19264T (=DSM 44701T), isolated from a smear-ripened cheese.</title>
        <authorList>
            <consortium name="US DOE Joint Genome Institute (JGI-PGF)"/>
            <person name="Walter F."/>
            <person name="Albersmeier A."/>
            <person name="Kalinowski J."/>
            <person name="Ruckert C."/>
        </authorList>
    </citation>
    <scope>NUCLEOTIDE SEQUENCE</scope>
    <source>
        <strain evidence="2">VKM Ac-1069</strain>
    </source>
</reference>
<dbReference type="SUPFAM" id="SSF52172">
    <property type="entry name" value="CheY-like"/>
    <property type="match status" value="1"/>
</dbReference>
<gene>
    <name evidence="2" type="ORF">GCM10017577_73630</name>
</gene>
<keyword evidence="3" id="KW-1185">Reference proteome</keyword>
<sequence>MPDDLDPSRPDEASRESALLERVEQLETALRSRPAIEQAKGMIMMVHRCDDEQAFRVLIAVSQSSNRKLREVAGEIVAALPADKPLPPDIAAAFDNEVRRLQAAERALDS</sequence>
<accession>A0A9W6UGF2</accession>
<dbReference type="GO" id="GO:0003723">
    <property type="term" value="F:RNA binding"/>
    <property type="evidence" value="ECO:0007669"/>
    <property type="project" value="InterPro"/>
</dbReference>
<dbReference type="RefSeq" id="WP_156068117.1">
    <property type="nucleotide sequence ID" value="NZ_BAAAUZ010000087.1"/>
</dbReference>
<proteinExistence type="predicted"/>
<evidence type="ECO:0000313" key="2">
    <source>
        <dbReference type="EMBL" id="GLL16206.1"/>
    </source>
</evidence>
<dbReference type="Pfam" id="PF03861">
    <property type="entry name" value="ANTAR"/>
    <property type="match status" value="1"/>
</dbReference>
<dbReference type="InterPro" id="IPR036388">
    <property type="entry name" value="WH-like_DNA-bd_sf"/>
</dbReference>
<comment type="caution">
    <text evidence="2">The sequence shown here is derived from an EMBL/GenBank/DDBJ whole genome shotgun (WGS) entry which is preliminary data.</text>
</comment>
<name>A0A9W6UGF2_9PSEU</name>
<dbReference type="SMART" id="SM01012">
    <property type="entry name" value="ANTAR"/>
    <property type="match status" value="1"/>
</dbReference>